<dbReference type="EMBL" id="JAGQLL010000020">
    <property type="protein sequence ID" value="MCA9379954.1"/>
    <property type="molecule type" value="Genomic_DNA"/>
</dbReference>
<proteinExistence type="predicted"/>
<accession>A0A955L0A7</accession>
<evidence type="ECO:0000313" key="2">
    <source>
        <dbReference type="Proteomes" id="UP000745577"/>
    </source>
</evidence>
<protein>
    <submittedName>
        <fullName evidence="1">Uncharacterized protein</fullName>
    </submittedName>
</protein>
<name>A0A955L0A7_9BACT</name>
<gene>
    <name evidence="1" type="ORF">KC675_02115</name>
</gene>
<organism evidence="1 2">
    <name type="scientific">Candidatus Dojkabacteria bacterium</name>
    <dbReference type="NCBI Taxonomy" id="2099670"/>
    <lineage>
        <taxon>Bacteria</taxon>
        <taxon>Candidatus Dojkabacteria</taxon>
    </lineage>
</organism>
<sequence>MPYTRKIVQEINTLIKSETKALKIIEEKLKTENQSLQNRKYLLLLVKASKKKQHITFLRVQKQLLTRNLHKQMIVSIGSRVQLLSTKVGEVFFVDAKNYIELIGKTIGDAVMMNNAKFLIAGVY</sequence>
<dbReference type="AlphaFoldDB" id="A0A955L0A7"/>
<reference evidence="1" key="2">
    <citation type="journal article" date="2021" name="Microbiome">
        <title>Successional dynamics and alternative stable states in a saline activated sludge microbial community over 9 years.</title>
        <authorList>
            <person name="Wang Y."/>
            <person name="Ye J."/>
            <person name="Ju F."/>
            <person name="Liu L."/>
            <person name="Boyd J.A."/>
            <person name="Deng Y."/>
            <person name="Parks D.H."/>
            <person name="Jiang X."/>
            <person name="Yin X."/>
            <person name="Woodcroft B.J."/>
            <person name="Tyson G.W."/>
            <person name="Hugenholtz P."/>
            <person name="Polz M.F."/>
            <person name="Zhang T."/>
        </authorList>
    </citation>
    <scope>NUCLEOTIDE SEQUENCE</scope>
    <source>
        <strain evidence="1">HKST-UBA15</strain>
    </source>
</reference>
<reference evidence="1" key="1">
    <citation type="submission" date="2020-04" db="EMBL/GenBank/DDBJ databases">
        <authorList>
            <person name="Zhang T."/>
        </authorList>
    </citation>
    <scope>NUCLEOTIDE SEQUENCE</scope>
    <source>
        <strain evidence="1">HKST-UBA15</strain>
    </source>
</reference>
<dbReference type="Proteomes" id="UP000745577">
    <property type="component" value="Unassembled WGS sequence"/>
</dbReference>
<comment type="caution">
    <text evidence="1">The sequence shown here is derived from an EMBL/GenBank/DDBJ whole genome shotgun (WGS) entry which is preliminary data.</text>
</comment>
<evidence type="ECO:0000313" key="1">
    <source>
        <dbReference type="EMBL" id="MCA9379954.1"/>
    </source>
</evidence>